<evidence type="ECO:0000259" key="2">
    <source>
        <dbReference type="PROSITE" id="PS50837"/>
    </source>
</evidence>
<dbReference type="InterPro" id="IPR027417">
    <property type="entry name" value="P-loop_NTPase"/>
</dbReference>
<accession>A0A9P6EH81</accession>
<dbReference type="PANTHER" id="PTHR10039:SF14">
    <property type="entry name" value="NACHT DOMAIN-CONTAINING PROTEIN"/>
    <property type="match status" value="1"/>
</dbReference>
<protein>
    <recommendedName>
        <fullName evidence="2">NACHT domain-containing protein</fullName>
    </recommendedName>
</protein>
<reference evidence="3" key="1">
    <citation type="submission" date="2020-11" db="EMBL/GenBank/DDBJ databases">
        <authorList>
            <consortium name="DOE Joint Genome Institute"/>
            <person name="Ahrendt S."/>
            <person name="Riley R."/>
            <person name="Andreopoulos W."/>
            <person name="Labutti K."/>
            <person name="Pangilinan J."/>
            <person name="Ruiz-Duenas F.J."/>
            <person name="Barrasa J.M."/>
            <person name="Sanchez-Garcia M."/>
            <person name="Camarero S."/>
            <person name="Miyauchi S."/>
            <person name="Serrano A."/>
            <person name="Linde D."/>
            <person name="Babiker R."/>
            <person name="Drula E."/>
            <person name="Ayuso-Fernandez I."/>
            <person name="Pacheco R."/>
            <person name="Padilla G."/>
            <person name="Ferreira P."/>
            <person name="Barriuso J."/>
            <person name="Kellner H."/>
            <person name="Castanera R."/>
            <person name="Alfaro M."/>
            <person name="Ramirez L."/>
            <person name="Pisabarro A.G."/>
            <person name="Kuo A."/>
            <person name="Tritt A."/>
            <person name="Lipzen A."/>
            <person name="He G."/>
            <person name="Yan M."/>
            <person name="Ng V."/>
            <person name="Cullen D."/>
            <person name="Martin F."/>
            <person name="Rosso M.-N."/>
            <person name="Henrissat B."/>
            <person name="Hibbett D."/>
            <person name="Martinez A.T."/>
            <person name="Grigoriev I.V."/>
        </authorList>
    </citation>
    <scope>NUCLEOTIDE SEQUENCE</scope>
    <source>
        <strain evidence="3">CBS 506.95</strain>
    </source>
</reference>
<dbReference type="EMBL" id="MU157845">
    <property type="protein sequence ID" value="KAF9529586.1"/>
    <property type="molecule type" value="Genomic_DNA"/>
</dbReference>
<dbReference type="SUPFAM" id="SSF52540">
    <property type="entry name" value="P-loop containing nucleoside triphosphate hydrolases"/>
    <property type="match status" value="1"/>
</dbReference>
<dbReference type="InterPro" id="IPR007111">
    <property type="entry name" value="NACHT_NTPase"/>
</dbReference>
<keyword evidence="1" id="KW-0677">Repeat</keyword>
<dbReference type="OrthoDB" id="1577640at2759"/>
<dbReference type="AlphaFoldDB" id="A0A9P6EH81"/>
<dbReference type="PANTHER" id="PTHR10039">
    <property type="entry name" value="AMELOGENIN"/>
    <property type="match status" value="1"/>
</dbReference>
<keyword evidence="4" id="KW-1185">Reference proteome</keyword>
<evidence type="ECO:0000256" key="1">
    <source>
        <dbReference type="ARBA" id="ARBA00022737"/>
    </source>
</evidence>
<dbReference type="Proteomes" id="UP000807306">
    <property type="component" value="Unassembled WGS sequence"/>
</dbReference>
<proteinExistence type="predicted"/>
<organism evidence="3 4">
    <name type="scientific">Crepidotus variabilis</name>
    <dbReference type="NCBI Taxonomy" id="179855"/>
    <lineage>
        <taxon>Eukaryota</taxon>
        <taxon>Fungi</taxon>
        <taxon>Dikarya</taxon>
        <taxon>Basidiomycota</taxon>
        <taxon>Agaricomycotina</taxon>
        <taxon>Agaricomycetes</taxon>
        <taxon>Agaricomycetidae</taxon>
        <taxon>Agaricales</taxon>
        <taxon>Agaricineae</taxon>
        <taxon>Crepidotaceae</taxon>
        <taxon>Crepidotus</taxon>
    </lineage>
</organism>
<feature type="domain" description="NACHT" evidence="2">
    <location>
        <begin position="87"/>
        <end position="256"/>
    </location>
</feature>
<comment type="caution">
    <text evidence="3">The sequence shown here is derived from an EMBL/GenBank/DDBJ whole genome shotgun (WGS) entry which is preliminary data.</text>
</comment>
<sequence length="715" mass="81225">MGSNTEFFSQAQRFSVNNSPITVNHLQTTISGGDLSAPLAKLSSRCAFGAFLNSAERGDPPTCMPKTRQRLLSHMGGWATGGDEFSSAMWLSGSAGSGKTALSQTVAEELREKGYVLSCHFFFRTSKDGQRADGYRWAPNLIHEMIRVLPETLPFVERAIHLNDSVFGQHPEALLYELFVKPLIAATGSNSKLSFRRLFRRFRRSRPISNYSPKLIVIDGLDECNSPHLQEQILRAIAKTIPKLPIPIRFLIASRPETHIRNAIDREFKNCKIIHINLDEDQDVLTDLKEYYDQRFNEIRRNHISLRGLDNWPCKEDIDILVTKSSTQFIFAATVMRYISQQRGLPGPVGRLKIILGMSCTPRDDRPFLQLDTLYEIILLTVDEADLRLVRLILTFIYMAGTTDFPYLGLKASPKFIEDLLHLETGDVPRLLDPLVSILELPAKPDDPIKMLHASFFDYFRDPVRSTNMSIPLEEAHEAIACWYFDEMEKLSGWQIEKSSLNVENLDRLLRHASLANMSWELALRLYAIQGNMVGLIMSPKTSGKMDENILGNYIVRICTILSSKLGKMRQNSINSYDNNTLVHQQRESATLIIRLICDLADVSILDSLMPRLQSAVRCWRYNTPALSGNLSADSCPPLIRELFKKQSVATLYRKDLLKVLEHPGYFGIDRRADADFAPEVLNFLNALKSIRPVNAERITQKEIDDVFVQWNDDE</sequence>
<dbReference type="InterPro" id="IPR056884">
    <property type="entry name" value="NPHP3-like_N"/>
</dbReference>
<evidence type="ECO:0000313" key="3">
    <source>
        <dbReference type="EMBL" id="KAF9529586.1"/>
    </source>
</evidence>
<evidence type="ECO:0000313" key="4">
    <source>
        <dbReference type="Proteomes" id="UP000807306"/>
    </source>
</evidence>
<gene>
    <name evidence="3" type="ORF">CPB83DRAFT_882771</name>
</gene>
<dbReference type="PROSITE" id="PS50837">
    <property type="entry name" value="NACHT"/>
    <property type="match status" value="1"/>
</dbReference>
<dbReference type="Gene3D" id="3.40.50.300">
    <property type="entry name" value="P-loop containing nucleotide triphosphate hydrolases"/>
    <property type="match status" value="1"/>
</dbReference>
<dbReference type="Pfam" id="PF24883">
    <property type="entry name" value="NPHP3_N"/>
    <property type="match status" value="2"/>
</dbReference>
<name>A0A9P6EH81_9AGAR</name>